<feature type="non-terminal residue" evidence="2">
    <location>
        <position position="1"/>
    </location>
</feature>
<dbReference type="EMBL" id="CP144754">
    <property type="protein sequence ID" value="WVZ96966.1"/>
    <property type="molecule type" value="Genomic_DNA"/>
</dbReference>
<dbReference type="AlphaFoldDB" id="A0AAQ3XEL1"/>
<gene>
    <name evidence="2" type="ORF">U9M48_042541</name>
</gene>
<dbReference type="Pfam" id="PF07727">
    <property type="entry name" value="RVT_2"/>
    <property type="match status" value="1"/>
</dbReference>
<evidence type="ECO:0000313" key="3">
    <source>
        <dbReference type="Proteomes" id="UP001341281"/>
    </source>
</evidence>
<sequence length="468" mass="53449">MAGSHEIRVEIHGLVELLDEVRPIEYKWVFKKRIDTDGKAHIYKAWLVAKGFCQIQGVDYDETFSPVAMLKSIRILLAVAAYHDYEVWQMDVKMAFLNGNLSEDNDWKVCKLLKSIYRLKQASQSWNLSLDEVVKRFGFIKNKNLVYKVSGSALVFLVLYVDDILLIKNDTRMLEAVKDSLRKSFLMKDLGEAAYILGIKIYRDRSKHIIGLSQSTYIDKVLKRFNMHDSKKGFLPMSLGTILSKTQCPSTTDEQKRMSEIPYAFAIGSIMYAMICTRPDVSFALSVTIRYQSCLVKGHWIAVKNILKYLRRTKDVFLVFGGEEELVVKGYTNAGFKTDKDDSRSQARFVFCLNGGASSKQETLADSATEVEYIAASEAAKEAVWIRKFVSELVLFRALRAHWTFTVIISLPLYKLRNLGHTNNPNIYLEIIDRGDVKICKVHTDLNVADPLMKPLPQSKFEAHTKTM</sequence>
<keyword evidence="3" id="KW-1185">Reference proteome</keyword>
<dbReference type="PANTHER" id="PTHR11439:SF496">
    <property type="entry name" value="RNA-DIRECTED DNA POLYMERASE"/>
    <property type="match status" value="1"/>
</dbReference>
<protein>
    <recommendedName>
        <fullName evidence="1">Reverse transcriptase Ty1/copia-type domain-containing protein</fullName>
    </recommendedName>
</protein>
<proteinExistence type="predicted"/>
<organism evidence="2 3">
    <name type="scientific">Paspalum notatum var. saurae</name>
    <dbReference type="NCBI Taxonomy" id="547442"/>
    <lineage>
        <taxon>Eukaryota</taxon>
        <taxon>Viridiplantae</taxon>
        <taxon>Streptophyta</taxon>
        <taxon>Embryophyta</taxon>
        <taxon>Tracheophyta</taxon>
        <taxon>Spermatophyta</taxon>
        <taxon>Magnoliopsida</taxon>
        <taxon>Liliopsida</taxon>
        <taxon>Poales</taxon>
        <taxon>Poaceae</taxon>
        <taxon>PACMAD clade</taxon>
        <taxon>Panicoideae</taxon>
        <taxon>Andropogonodae</taxon>
        <taxon>Paspaleae</taxon>
        <taxon>Paspalinae</taxon>
        <taxon>Paspalum</taxon>
    </lineage>
</organism>
<feature type="domain" description="Reverse transcriptase Ty1/copia-type" evidence="1">
    <location>
        <begin position="11"/>
        <end position="237"/>
    </location>
</feature>
<dbReference type="InterPro" id="IPR043502">
    <property type="entry name" value="DNA/RNA_pol_sf"/>
</dbReference>
<evidence type="ECO:0000259" key="1">
    <source>
        <dbReference type="Pfam" id="PF07727"/>
    </source>
</evidence>
<evidence type="ECO:0000313" key="2">
    <source>
        <dbReference type="EMBL" id="WVZ96966.1"/>
    </source>
</evidence>
<dbReference type="InterPro" id="IPR013103">
    <property type="entry name" value="RVT_2"/>
</dbReference>
<reference evidence="2 3" key="1">
    <citation type="submission" date="2024-02" db="EMBL/GenBank/DDBJ databases">
        <title>High-quality chromosome-scale genome assembly of Pensacola bahiagrass (Paspalum notatum Flugge var. saurae).</title>
        <authorList>
            <person name="Vega J.M."/>
            <person name="Podio M."/>
            <person name="Orjuela J."/>
            <person name="Siena L.A."/>
            <person name="Pessino S.C."/>
            <person name="Combes M.C."/>
            <person name="Mariac C."/>
            <person name="Albertini E."/>
            <person name="Pupilli F."/>
            <person name="Ortiz J.P.A."/>
            <person name="Leblanc O."/>
        </authorList>
    </citation>
    <scope>NUCLEOTIDE SEQUENCE [LARGE SCALE GENOMIC DNA]</scope>
    <source>
        <strain evidence="2">R1</strain>
        <tissue evidence="2">Leaf</tissue>
    </source>
</reference>
<dbReference type="SUPFAM" id="SSF56672">
    <property type="entry name" value="DNA/RNA polymerases"/>
    <property type="match status" value="1"/>
</dbReference>
<dbReference type="CDD" id="cd09272">
    <property type="entry name" value="RNase_HI_RT_Ty1"/>
    <property type="match status" value="1"/>
</dbReference>
<name>A0AAQ3XEL1_PASNO</name>
<dbReference type="Proteomes" id="UP001341281">
    <property type="component" value="Chromosome 10"/>
</dbReference>
<accession>A0AAQ3XEL1</accession>
<dbReference type="PANTHER" id="PTHR11439">
    <property type="entry name" value="GAG-POL-RELATED RETROTRANSPOSON"/>
    <property type="match status" value="1"/>
</dbReference>